<organism evidence="2 3">
    <name type="scientific">Candidatus Pantoea gossypiicola</name>
    <dbReference type="NCBI Taxonomy" id="2608008"/>
    <lineage>
        <taxon>Bacteria</taxon>
        <taxon>Pseudomonadati</taxon>
        <taxon>Pseudomonadota</taxon>
        <taxon>Gammaproteobacteria</taxon>
        <taxon>Enterobacterales</taxon>
        <taxon>Erwiniaceae</taxon>
        <taxon>Pantoea</taxon>
    </lineage>
</organism>
<accession>A0AB34CD48</accession>
<dbReference type="EMBL" id="VWVM01000027">
    <property type="protein sequence ID" value="KAA6118681.1"/>
    <property type="molecule type" value="Genomic_DNA"/>
</dbReference>
<gene>
    <name evidence="2" type="ORF">F3I20_22005</name>
</gene>
<proteinExistence type="predicted"/>
<protein>
    <submittedName>
        <fullName evidence="2">Uncharacterized protein</fullName>
    </submittedName>
</protein>
<evidence type="ECO:0000313" key="2">
    <source>
        <dbReference type="EMBL" id="KAA6118681.1"/>
    </source>
</evidence>
<feature type="transmembrane region" description="Helical" evidence="1">
    <location>
        <begin position="98"/>
        <end position="117"/>
    </location>
</feature>
<keyword evidence="1" id="KW-0812">Transmembrane</keyword>
<name>A0AB34CD48_9GAMM</name>
<dbReference type="Pfam" id="PF16931">
    <property type="entry name" value="Phage_holin_8"/>
    <property type="match status" value="1"/>
</dbReference>
<comment type="caution">
    <text evidence="2">The sequence shown here is derived from an EMBL/GenBank/DDBJ whole genome shotgun (WGS) entry which is preliminary data.</text>
</comment>
<keyword evidence="1" id="KW-0472">Membrane</keyword>
<dbReference type="Proteomes" id="UP000324255">
    <property type="component" value="Unassembled WGS sequence"/>
</dbReference>
<evidence type="ECO:0000313" key="3">
    <source>
        <dbReference type="Proteomes" id="UP000324255"/>
    </source>
</evidence>
<feature type="transmembrane region" description="Helical" evidence="1">
    <location>
        <begin position="41"/>
        <end position="59"/>
    </location>
</feature>
<dbReference type="AlphaFoldDB" id="A0AB34CD48"/>
<evidence type="ECO:0000256" key="1">
    <source>
        <dbReference type="SAM" id="Phobius"/>
    </source>
</evidence>
<keyword evidence="1" id="KW-1133">Transmembrane helix</keyword>
<dbReference type="InterPro" id="IPR032637">
    <property type="entry name" value="Phage_holin-like"/>
</dbReference>
<keyword evidence="3" id="KW-1185">Reference proteome</keyword>
<reference evidence="2 3" key="1">
    <citation type="submission" date="2019-09" db="EMBL/GenBank/DDBJ databases">
        <title>Genomic diversity of phyloplane-associated Pantoea species in Pakistan cotton crop.</title>
        <authorList>
            <person name="Tufail M.R."/>
            <person name="Cook D.R."/>
        </authorList>
    </citation>
    <scope>NUCLEOTIDE SEQUENCE [LARGE SCALE GENOMIC DNA]</scope>
    <source>
        <strain evidence="2 3">B_8</strain>
    </source>
</reference>
<feature type="transmembrane region" description="Helical" evidence="1">
    <location>
        <begin position="66"/>
        <end position="86"/>
    </location>
</feature>
<sequence length="132" mass="13226">MGFFISGVINVAEPVTGAGATTAAVTGITLVSLFGPLDGPTVIGAFAGAAIFVASASDFKIWWRLFLGALSFAIGLVAAPFTASLIEAVTPHNTAVDMPIGALVASAAVVRILMAISSKDGPSMLSRFRGGG</sequence>